<evidence type="ECO:0008006" key="4">
    <source>
        <dbReference type="Google" id="ProtNLM"/>
    </source>
</evidence>
<feature type="region of interest" description="Disordered" evidence="1">
    <location>
        <begin position="1"/>
        <end position="129"/>
    </location>
</feature>
<dbReference type="InterPro" id="IPR001611">
    <property type="entry name" value="Leu-rich_rpt"/>
</dbReference>
<dbReference type="Gene3D" id="3.80.10.10">
    <property type="entry name" value="Ribonuclease Inhibitor"/>
    <property type="match status" value="3"/>
</dbReference>
<feature type="compositionally biased region" description="Low complexity" evidence="1">
    <location>
        <begin position="17"/>
        <end position="55"/>
    </location>
</feature>
<proteinExistence type="predicted"/>
<feature type="compositionally biased region" description="Low complexity" evidence="1">
    <location>
        <begin position="72"/>
        <end position="97"/>
    </location>
</feature>
<accession>A0A058Z7N3</accession>
<protein>
    <recommendedName>
        <fullName evidence="4">Ran GTPase-activating protein 1</fullName>
    </recommendedName>
</protein>
<dbReference type="RefSeq" id="XP_009495534.1">
    <property type="nucleotide sequence ID" value="XM_009497259.1"/>
</dbReference>
<dbReference type="InterPro" id="IPR032675">
    <property type="entry name" value="LRR_dom_sf"/>
</dbReference>
<dbReference type="InterPro" id="IPR052394">
    <property type="entry name" value="LRR-containing"/>
</dbReference>
<gene>
    <name evidence="2" type="ORF">H696_03393</name>
</gene>
<dbReference type="PANTHER" id="PTHR24114">
    <property type="entry name" value="LEUCINE RICH REPEAT FAMILY PROTEIN"/>
    <property type="match status" value="1"/>
</dbReference>
<dbReference type="AlphaFoldDB" id="A0A058Z7N3"/>
<evidence type="ECO:0000313" key="3">
    <source>
        <dbReference type="Proteomes" id="UP000030693"/>
    </source>
</evidence>
<feature type="compositionally biased region" description="Low complexity" evidence="1">
    <location>
        <begin position="103"/>
        <end position="116"/>
    </location>
</feature>
<dbReference type="Proteomes" id="UP000030693">
    <property type="component" value="Unassembled WGS sequence"/>
</dbReference>
<dbReference type="SUPFAM" id="SSF52047">
    <property type="entry name" value="RNI-like"/>
    <property type="match status" value="1"/>
</dbReference>
<organism evidence="2">
    <name type="scientific">Fonticula alba</name>
    <name type="common">Slime mold</name>
    <dbReference type="NCBI Taxonomy" id="691883"/>
    <lineage>
        <taxon>Eukaryota</taxon>
        <taxon>Rotosphaerida</taxon>
        <taxon>Fonticulaceae</taxon>
        <taxon>Fonticula</taxon>
    </lineage>
</organism>
<dbReference type="EMBL" id="KB932205">
    <property type="protein sequence ID" value="KCV69928.1"/>
    <property type="molecule type" value="Genomic_DNA"/>
</dbReference>
<dbReference type="Pfam" id="PF13516">
    <property type="entry name" value="LRR_6"/>
    <property type="match status" value="4"/>
</dbReference>
<dbReference type="PANTHER" id="PTHR24114:SF2">
    <property type="entry name" value="F-BOX DOMAIN-CONTAINING PROTEIN-RELATED"/>
    <property type="match status" value="1"/>
</dbReference>
<dbReference type="GeneID" id="20528118"/>
<evidence type="ECO:0000256" key="1">
    <source>
        <dbReference type="SAM" id="MobiDB-lite"/>
    </source>
</evidence>
<sequence length="556" mass="57932">MLPAPSCTSSRPPPSSFPSLPLPSMSDTELPVTPTVVDAPVAEATPVDVPAAPTDEAPPSADEAVPSDAEMPATPVAETPVPVTASEAEVDAPAADAPEAEASEATASDDGTEPTAVPEPKPAPAEAAPTQHLTLESLSEVVSQLLSRVQDLEDQVARNDSAGVSASAGATSPEMLAFDKARGDFLLKLVAMSFGWQRTAPVLGLKDVAPEDIPHLSQYFQNATNYTHLDASYTEICPSSLAHLLNIPLKNELFTSADFSGCKLGPASGPVIGEFLSKNPDITSLSLQSNELGDDGLLRSSELSPSFVGGLAFAKSLKSLNLSANGLTEKSIEELAAVLGTIRLQSLFIGRNNIGPKGLERLCQAVANSSITHLTIQESGAGDEAAQHIADLIKNAKNLKFLHIANNKIGDEGGEVILRALGSPSCQLFSLVMFNNNLGPKSAAALAEALPNNSSLREFDLRYCKFEDASCGALLVSAATASQLTSFNTHGCVLSADVQKQIQEGLRTKDASPTLEPVSSPSTSKRLRNMFRQKSSSSSLSTNETGGTATPPAGKD</sequence>
<dbReference type="STRING" id="691883.A0A058Z7N3"/>
<reference evidence="2" key="1">
    <citation type="submission" date="2013-04" db="EMBL/GenBank/DDBJ databases">
        <title>The Genome Sequence of Fonticula alba ATCC 38817.</title>
        <authorList>
            <consortium name="The Broad Institute Genomics Platform"/>
            <person name="Russ C."/>
            <person name="Cuomo C."/>
            <person name="Burger G."/>
            <person name="Gray M.W."/>
            <person name="Holland P.W.H."/>
            <person name="King N."/>
            <person name="Lang F.B.F."/>
            <person name="Roger A.J."/>
            <person name="Ruiz-Trillo I."/>
            <person name="Brown M."/>
            <person name="Walker B."/>
            <person name="Young S."/>
            <person name="Zeng Q."/>
            <person name="Gargeya S."/>
            <person name="Fitzgerald M."/>
            <person name="Haas B."/>
            <person name="Abouelleil A."/>
            <person name="Allen A.W."/>
            <person name="Alvarado L."/>
            <person name="Arachchi H.M."/>
            <person name="Berlin A.M."/>
            <person name="Chapman S.B."/>
            <person name="Gainer-Dewar J."/>
            <person name="Goldberg J."/>
            <person name="Griggs A."/>
            <person name="Gujja S."/>
            <person name="Hansen M."/>
            <person name="Howarth C."/>
            <person name="Imamovic A."/>
            <person name="Ireland A."/>
            <person name="Larimer J."/>
            <person name="McCowan C."/>
            <person name="Murphy C."/>
            <person name="Pearson M."/>
            <person name="Poon T.W."/>
            <person name="Priest M."/>
            <person name="Roberts A."/>
            <person name="Saif S."/>
            <person name="Shea T."/>
            <person name="Sisk P."/>
            <person name="Sykes S."/>
            <person name="Wortman J."/>
            <person name="Nusbaum C."/>
            <person name="Birren B."/>
        </authorList>
    </citation>
    <scope>NUCLEOTIDE SEQUENCE [LARGE SCALE GENOMIC DNA]</scope>
    <source>
        <strain evidence="2">ATCC 38817</strain>
    </source>
</reference>
<name>A0A058Z7N3_FONAL</name>
<dbReference type="OrthoDB" id="120976at2759"/>
<dbReference type="SMART" id="SM00368">
    <property type="entry name" value="LRR_RI"/>
    <property type="match status" value="6"/>
</dbReference>
<keyword evidence="3" id="KW-1185">Reference proteome</keyword>
<feature type="compositionally biased region" description="Low complexity" evidence="1">
    <location>
        <begin position="1"/>
        <end position="10"/>
    </location>
</feature>
<evidence type="ECO:0000313" key="2">
    <source>
        <dbReference type="EMBL" id="KCV69928.1"/>
    </source>
</evidence>
<feature type="region of interest" description="Disordered" evidence="1">
    <location>
        <begin position="506"/>
        <end position="556"/>
    </location>
</feature>